<dbReference type="Proteomes" id="UP001268651">
    <property type="component" value="Unassembled WGS sequence"/>
</dbReference>
<evidence type="ECO:0000313" key="3">
    <source>
        <dbReference type="EMBL" id="MDU8884782.1"/>
    </source>
</evidence>
<evidence type="ECO:0000313" key="4">
    <source>
        <dbReference type="Proteomes" id="UP001268651"/>
    </source>
</evidence>
<feature type="domain" description="DUF4382" evidence="2">
    <location>
        <begin position="37"/>
        <end position="179"/>
    </location>
</feature>
<dbReference type="Pfam" id="PF14321">
    <property type="entry name" value="DUF4382"/>
    <property type="match status" value="1"/>
</dbReference>
<keyword evidence="1" id="KW-0732">Signal</keyword>
<dbReference type="EMBL" id="JAWHTF010000001">
    <property type="protein sequence ID" value="MDU8884782.1"/>
    <property type="molecule type" value="Genomic_DNA"/>
</dbReference>
<sequence>MKALKKFKSLILLPLLILFFNCNNDSNSTSMNDSEMARFSIKLVDAPGDYDKVVVDVIDIRIKMDDDSDGEDGWVSVPTNAGQYDLLELTGGESAVLVDDYEVLEGELSQIRLVLGENNYVVKGDEEFELKTPSAQQSGLKLKINQEVEGGYYYSFVLDFNVAESIVDAGNSGNIILKPVINASLEAASGIIEGTISPSDFETEISVMVGDQTITSYATPENAGVFMIYGVPEGTYDMTITPDPTSNYAGQVISVDVVNGQITNVGTIELELLPGSITGTILNEGLAVEASVMVDGVEVTASTDASGIFVLENLPVGTYTVTLTPDTGSGLSPLEIMDVEVMANQTTELGEITIE</sequence>
<comment type="caution">
    <text evidence="3">The sequence shown here is derived from an EMBL/GenBank/DDBJ whole genome shotgun (WGS) entry which is preliminary data.</text>
</comment>
<proteinExistence type="predicted"/>
<feature type="signal peptide" evidence="1">
    <location>
        <begin position="1"/>
        <end position="24"/>
    </location>
</feature>
<dbReference type="SUPFAM" id="SSF49452">
    <property type="entry name" value="Starch-binding domain-like"/>
    <property type="match status" value="1"/>
</dbReference>
<evidence type="ECO:0000259" key="2">
    <source>
        <dbReference type="Pfam" id="PF14321"/>
    </source>
</evidence>
<dbReference type="Gene3D" id="2.60.40.1120">
    <property type="entry name" value="Carboxypeptidase-like, regulatory domain"/>
    <property type="match status" value="2"/>
</dbReference>
<feature type="chain" id="PRO_5045764403" evidence="1">
    <location>
        <begin position="25"/>
        <end position="355"/>
    </location>
</feature>
<accession>A0ABU3U306</accession>
<dbReference type="InterPro" id="IPR025491">
    <property type="entry name" value="DUF4382"/>
</dbReference>
<reference evidence="3 4" key="1">
    <citation type="submission" date="2023-10" db="EMBL/GenBank/DDBJ databases">
        <title>Marimonas sp. nov. isolated from tidal mud flat.</title>
        <authorList>
            <person name="Jaincy N.J."/>
            <person name="Srinivasan S."/>
            <person name="Lee S.-S."/>
        </authorList>
    </citation>
    <scope>NUCLEOTIDE SEQUENCE [LARGE SCALE GENOMIC DNA]</scope>
    <source>
        <strain evidence="3 4">MJ-SS3</strain>
    </source>
</reference>
<name>A0ABU3U306_9FLAO</name>
<protein>
    <submittedName>
        <fullName evidence="3">DUF4382 domain-containing protein</fullName>
    </submittedName>
</protein>
<organism evidence="3 4">
    <name type="scientific">Gilvirhabdus luticola</name>
    <dbReference type="NCBI Taxonomy" id="3079858"/>
    <lineage>
        <taxon>Bacteria</taxon>
        <taxon>Pseudomonadati</taxon>
        <taxon>Bacteroidota</taxon>
        <taxon>Flavobacteriia</taxon>
        <taxon>Flavobacteriales</taxon>
        <taxon>Flavobacteriaceae</taxon>
        <taxon>Gilvirhabdus</taxon>
    </lineage>
</organism>
<evidence type="ECO:0000256" key="1">
    <source>
        <dbReference type="SAM" id="SignalP"/>
    </source>
</evidence>
<dbReference type="InterPro" id="IPR013784">
    <property type="entry name" value="Carb-bd-like_fold"/>
</dbReference>
<dbReference type="RefSeq" id="WP_316660554.1">
    <property type="nucleotide sequence ID" value="NZ_JAWHTF010000001.1"/>
</dbReference>
<gene>
    <name evidence="3" type="ORF">RXV94_01335</name>
</gene>
<dbReference type="Pfam" id="PF13620">
    <property type="entry name" value="CarboxypepD_reg"/>
    <property type="match status" value="1"/>
</dbReference>
<keyword evidence="4" id="KW-1185">Reference proteome</keyword>